<reference evidence="2" key="1">
    <citation type="submission" date="2022-11" db="UniProtKB">
        <authorList>
            <consortium name="WormBaseParasite"/>
        </authorList>
    </citation>
    <scope>IDENTIFICATION</scope>
</reference>
<protein>
    <submittedName>
        <fullName evidence="2">Uncharacterized protein</fullName>
    </submittedName>
</protein>
<sequence>MNRPIVDSVASRKTTAKTRKRANAQASMALINKKRKDEKDIQKRMFDLEEQDSILTILLNNDPNCDPTTPESKLDAVNLLDDVVKSFGYNMRCQKLSDADTAHVLHAINLSHYQARELRRVLNFLSEPKASFNIFSSDHKVYAHKAKFEAKMNVKTIKVGSEDETREFAVVDNFIQNLQTRLQRLIDSAIGGDYGGEFMKITNTIGNTSKRNDPNNISLIAMCKKKSSRKQLFEALEDIAKQVNETAEIDLIINGAPEKFKVRWFLEGDLEFILDTCGKKSASSAHPCPYCFFRKYRKTIAEHPASLLSSTNRQNFDEREPDEVPPLFNIPPDQIVLPCLHIFLGIGQRLVSALETELKRLDFEKLTPEERQNFEDQVAVENTCQTLRDRLSEKQAELEQLQSNLDGFQQLNDYIFDHLKENPYLDNSTLPGGCQLPFCVERAGFPIDTATRNCDCTNHEPVIFHRFCLGYYNSRPTITCHSLQSFFARNIFAKNISSMLSREMEAVAANTPK</sequence>
<evidence type="ECO:0000313" key="1">
    <source>
        <dbReference type="Proteomes" id="UP000887576"/>
    </source>
</evidence>
<dbReference type="Proteomes" id="UP000887576">
    <property type="component" value="Unplaced"/>
</dbReference>
<evidence type="ECO:0000313" key="2">
    <source>
        <dbReference type="WBParaSite" id="JU765_v2.g6583.t1"/>
    </source>
</evidence>
<proteinExistence type="predicted"/>
<accession>A0AC34RGM1</accession>
<dbReference type="WBParaSite" id="JU765_v2.g6583.t1">
    <property type="protein sequence ID" value="JU765_v2.g6583.t1"/>
    <property type="gene ID" value="JU765_v2.g6583"/>
</dbReference>
<organism evidence="1 2">
    <name type="scientific">Panagrolaimus sp. JU765</name>
    <dbReference type="NCBI Taxonomy" id="591449"/>
    <lineage>
        <taxon>Eukaryota</taxon>
        <taxon>Metazoa</taxon>
        <taxon>Ecdysozoa</taxon>
        <taxon>Nematoda</taxon>
        <taxon>Chromadorea</taxon>
        <taxon>Rhabditida</taxon>
        <taxon>Tylenchina</taxon>
        <taxon>Panagrolaimomorpha</taxon>
        <taxon>Panagrolaimoidea</taxon>
        <taxon>Panagrolaimidae</taxon>
        <taxon>Panagrolaimus</taxon>
    </lineage>
</organism>
<name>A0AC34RGM1_9BILA</name>